<dbReference type="OrthoDB" id="3400600at2"/>
<gene>
    <name evidence="2" type="ordered locus">Snas_0461</name>
</gene>
<evidence type="ECO:0000313" key="3">
    <source>
        <dbReference type="Proteomes" id="UP000000844"/>
    </source>
</evidence>
<keyword evidence="1" id="KW-0812">Transmembrane</keyword>
<evidence type="ECO:0000313" key="2">
    <source>
        <dbReference type="EMBL" id="ADD40176.1"/>
    </source>
</evidence>
<dbReference type="RefSeq" id="WP_013015747.1">
    <property type="nucleotide sequence ID" value="NC_013947.1"/>
</dbReference>
<keyword evidence="1" id="KW-1133">Transmembrane helix</keyword>
<proteinExistence type="predicted"/>
<name>D3Q4L6_STANL</name>
<dbReference type="AlphaFoldDB" id="D3Q4L6"/>
<dbReference type="HOGENOM" id="CLU_1123967_0_0_11"/>
<reference evidence="2 3" key="1">
    <citation type="journal article" date="2009" name="Stand. Genomic Sci.">
        <title>Complete genome sequence of Stackebrandtia nassauensis type strain (LLR-40K-21).</title>
        <authorList>
            <person name="Munk C."/>
            <person name="Lapidus A."/>
            <person name="Copeland A."/>
            <person name="Jando M."/>
            <person name="Mayilraj S."/>
            <person name="Glavina Del Rio T."/>
            <person name="Nolan M."/>
            <person name="Chen F."/>
            <person name="Lucas S."/>
            <person name="Tice H."/>
            <person name="Cheng J.F."/>
            <person name="Han C."/>
            <person name="Detter J.C."/>
            <person name="Bruce D."/>
            <person name="Goodwin L."/>
            <person name="Chain P."/>
            <person name="Pitluck S."/>
            <person name="Goker M."/>
            <person name="Ovchinikova G."/>
            <person name="Pati A."/>
            <person name="Ivanova N."/>
            <person name="Mavromatis K."/>
            <person name="Chen A."/>
            <person name="Palaniappan K."/>
            <person name="Land M."/>
            <person name="Hauser L."/>
            <person name="Chang Y.J."/>
            <person name="Jeffries C.D."/>
            <person name="Bristow J."/>
            <person name="Eisen J.A."/>
            <person name="Markowitz V."/>
            <person name="Hugenholtz P."/>
            <person name="Kyrpides N.C."/>
            <person name="Klenk H.P."/>
        </authorList>
    </citation>
    <scope>NUCLEOTIDE SEQUENCE [LARGE SCALE GENOMIC DNA]</scope>
    <source>
        <strain evidence="3">DSM 44728 / CIP 108903 / NRRL B-16338 / NBRC 102104 / LLR-40K-21</strain>
    </source>
</reference>
<dbReference type="EMBL" id="CP001778">
    <property type="protein sequence ID" value="ADD40176.1"/>
    <property type="molecule type" value="Genomic_DNA"/>
</dbReference>
<keyword evidence="3" id="KW-1185">Reference proteome</keyword>
<dbReference type="eggNOG" id="ENOG5031X9V">
    <property type="taxonomic scope" value="Bacteria"/>
</dbReference>
<dbReference type="KEGG" id="sna:Snas_0461"/>
<feature type="transmembrane region" description="Helical" evidence="1">
    <location>
        <begin position="171"/>
        <end position="189"/>
    </location>
</feature>
<dbReference type="Proteomes" id="UP000000844">
    <property type="component" value="Chromosome"/>
</dbReference>
<sequence>MRPTILSSILSLIVGGLVFPDLRDIAEWAARRLVKWAAPKWTDDETEAEALYEDWQAVIEDRPGAILKLVTATGFCVSAATRSYGRVVKSDYREAFKDQPSFATGLLRLWKIRGDRMQREVTIVIIKRALGNQLTYRQRFTNAVLVLGFLGSFFGWIWFCIGHNRVDNQTVSNGTTIVAATYLVLWWLLRRRRRKKFSQVSDPAVALTCSSEAVFTMKDPRSGREVMVTIREIPETTPGGLSAGNPG</sequence>
<protein>
    <submittedName>
        <fullName evidence="2">Uncharacterized protein</fullName>
    </submittedName>
</protein>
<keyword evidence="1" id="KW-0472">Membrane</keyword>
<accession>D3Q4L6</accession>
<evidence type="ECO:0000256" key="1">
    <source>
        <dbReference type="SAM" id="Phobius"/>
    </source>
</evidence>
<organism evidence="2 3">
    <name type="scientific">Stackebrandtia nassauensis (strain DSM 44728 / CIP 108903 / NRRL B-16338 / NBRC 102104 / LLR-40K-21)</name>
    <dbReference type="NCBI Taxonomy" id="446470"/>
    <lineage>
        <taxon>Bacteria</taxon>
        <taxon>Bacillati</taxon>
        <taxon>Actinomycetota</taxon>
        <taxon>Actinomycetes</taxon>
        <taxon>Glycomycetales</taxon>
        <taxon>Glycomycetaceae</taxon>
        <taxon>Stackebrandtia</taxon>
    </lineage>
</organism>
<feature type="transmembrane region" description="Helical" evidence="1">
    <location>
        <begin position="140"/>
        <end position="159"/>
    </location>
</feature>